<proteinExistence type="predicted"/>
<sequence length="273" mass="30614">MVSCHLSLLAASPAVPWFFKNSTHYSIVPLGGKRSLKMNSILSILLAVTLSLFAFGQAWADEDANRFNRISFAETVSETVSNDQVTVQFIARAQDSDPETVAREVNQQMQHAKQLIDRAQGLRVQTGGYRIHPVYDKDQNIQTWRGQQTLSIETQNSPGLAKILTELQSLLSYNGMQFSVSRQQQKRVMERLLKQGIQAYRDKAKQIARAFGKEAFNITETHIDNPMPPTIYRQPRTLALSAMKAESAPVMEAGQTDLRLTISGVVTIRNDTF</sequence>
<dbReference type="GO" id="GO:0006974">
    <property type="term" value="P:DNA damage response"/>
    <property type="evidence" value="ECO:0007669"/>
    <property type="project" value="TreeGrafter"/>
</dbReference>
<dbReference type="Proteomes" id="UP000285478">
    <property type="component" value="Chromosome"/>
</dbReference>
<feature type="transmembrane region" description="Helical" evidence="1">
    <location>
        <begin position="40"/>
        <end position="60"/>
    </location>
</feature>
<accession>A0A451G4Y6</accession>
<dbReference type="Gene3D" id="3.30.70.2970">
    <property type="entry name" value="Protein of unknown function (DUF541), domain 2"/>
    <property type="match status" value="1"/>
</dbReference>
<organism evidence="2 3">
    <name type="scientific">Hydrogenovibrio thermophilus</name>
    <dbReference type="NCBI Taxonomy" id="265883"/>
    <lineage>
        <taxon>Bacteria</taxon>
        <taxon>Pseudomonadati</taxon>
        <taxon>Pseudomonadota</taxon>
        <taxon>Gammaproteobacteria</taxon>
        <taxon>Thiotrichales</taxon>
        <taxon>Piscirickettsiaceae</taxon>
        <taxon>Hydrogenovibrio</taxon>
    </lineage>
</organism>
<dbReference type="EMBL" id="CP035033">
    <property type="protein sequence ID" value="QAB14553.1"/>
    <property type="molecule type" value="Genomic_DNA"/>
</dbReference>
<keyword evidence="3" id="KW-1185">Reference proteome</keyword>
<evidence type="ECO:0000256" key="1">
    <source>
        <dbReference type="SAM" id="Phobius"/>
    </source>
</evidence>
<gene>
    <name evidence="2" type="ORF">EPV75_02150</name>
</gene>
<dbReference type="PANTHER" id="PTHR34387:SF1">
    <property type="entry name" value="PERIPLASMIC IMMUNOGENIC PROTEIN"/>
    <property type="match status" value="1"/>
</dbReference>
<dbReference type="KEGG" id="htr:EPV75_02150"/>
<protein>
    <submittedName>
        <fullName evidence="2">DUF541 domain-containing protein</fullName>
    </submittedName>
</protein>
<evidence type="ECO:0000313" key="3">
    <source>
        <dbReference type="Proteomes" id="UP000285478"/>
    </source>
</evidence>
<dbReference type="AlphaFoldDB" id="A0A451G4Y6"/>
<name>A0A451G4Y6_9GAMM</name>
<evidence type="ECO:0000313" key="2">
    <source>
        <dbReference type="EMBL" id="QAB14553.1"/>
    </source>
</evidence>
<dbReference type="Pfam" id="PF04402">
    <property type="entry name" value="SIMPL"/>
    <property type="match status" value="1"/>
</dbReference>
<keyword evidence="1" id="KW-1133">Transmembrane helix</keyword>
<dbReference type="Gene3D" id="3.30.110.170">
    <property type="entry name" value="Protein of unknown function (DUF541), domain 1"/>
    <property type="match status" value="1"/>
</dbReference>
<reference evidence="2 3" key="1">
    <citation type="journal article" date="2018" name="Environ. Microbiol.">
        <title>Genomes of ubiquitous marine and hypersaline Hydrogenovibrio, Thiomicrorhabdus and Thiomicrospira spp. encode a diversity of mechanisms to sustain chemolithoautotrophy in heterogeneous environments.</title>
        <authorList>
            <person name="Scott K.M."/>
            <person name="Williams J."/>
            <person name="Porter C.M.B."/>
            <person name="Russel S."/>
            <person name="Harmer T.L."/>
            <person name="Paul J.H."/>
            <person name="Antonen K.M."/>
            <person name="Bridges M.K."/>
            <person name="Camper G.J."/>
            <person name="Campla C.K."/>
            <person name="Casella L.G."/>
            <person name="Chase E."/>
            <person name="Conrad J.W."/>
            <person name="Cruz M.C."/>
            <person name="Dunlap D.S."/>
            <person name="Duran L."/>
            <person name="Fahsbender E.M."/>
            <person name="Goldsmith D.B."/>
            <person name="Keeley R.F."/>
            <person name="Kondoff M.R."/>
            <person name="Kussy B.I."/>
            <person name="Lane M.K."/>
            <person name="Lawler S."/>
            <person name="Leigh B.A."/>
            <person name="Lewis C."/>
            <person name="Lostal L.M."/>
            <person name="Marking D."/>
            <person name="Mancera P.A."/>
            <person name="McClenthan E.C."/>
            <person name="McIntyre E.A."/>
            <person name="Mine J.A."/>
            <person name="Modi S."/>
            <person name="Moore B.D."/>
            <person name="Morgan W.A."/>
            <person name="Nelson K.M."/>
            <person name="Nguyen K.N."/>
            <person name="Ogburn N."/>
            <person name="Parrino D.G."/>
            <person name="Pedapudi A.D."/>
            <person name="Pelham R.P."/>
            <person name="Preece A.M."/>
            <person name="Rampersad E.A."/>
            <person name="Richardson J.C."/>
            <person name="Rodgers C.M."/>
            <person name="Schaffer B.L."/>
            <person name="Sheridan N.E."/>
            <person name="Solone M.R."/>
            <person name="Staley Z.R."/>
            <person name="Tabuchi M."/>
            <person name="Waide R.J."/>
            <person name="Wanjugi P.W."/>
            <person name="Young S."/>
            <person name="Clum A."/>
            <person name="Daum C."/>
            <person name="Huntemann M."/>
            <person name="Ivanova N."/>
            <person name="Kyrpides N."/>
            <person name="Mikhailova N."/>
            <person name="Palaniappan K."/>
            <person name="Pillay M."/>
            <person name="Reddy T.B.K."/>
            <person name="Shapiro N."/>
            <person name="Stamatis D."/>
            <person name="Varghese N."/>
            <person name="Woyke T."/>
            <person name="Boden R."/>
            <person name="Freyermuth S.K."/>
            <person name="Kerfeld C.A."/>
        </authorList>
    </citation>
    <scope>NUCLEOTIDE SEQUENCE [LARGE SCALE GENOMIC DNA]</scope>
    <source>
        <strain evidence="2 3">JR-2</strain>
    </source>
</reference>
<dbReference type="InterPro" id="IPR007497">
    <property type="entry name" value="SIMPL/DUF541"/>
</dbReference>
<dbReference type="PANTHER" id="PTHR34387">
    <property type="entry name" value="SLR1258 PROTEIN"/>
    <property type="match status" value="1"/>
</dbReference>
<keyword evidence="1" id="KW-0812">Transmembrane</keyword>
<keyword evidence="1" id="KW-0472">Membrane</keyword>
<dbReference type="InterPro" id="IPR052022">
    <property type="entry name" value="26kDa_periplasmic_antigen"/>
</dbReference>